<keyword evidence="1" id="KW-0472">Membrane</keyword>
<protein>
    <submittedName>
        <fullName evidence="3">YdcF family protein</fullName>
    </submittedName>
</protein>
<dbReference type="CDD" id="cd06259">
    <property type="entry name" value="YdcF-like"/>
    <property type="match status" value="1"/>
</dbReference>
<dbReference type="EMBL" id="JAUBDI010000004">
    <property type="protein sequence ID" value="MDW0112758.1"/>
    <property type="molecule type" value="Genomic_DNA"/>
</dbReference>
<name>A0ABU4G703_9BACL</name>
<evidence type="ECO:0000313" key="4">
    <source>
        <dbReference type="Proteomes" id="UP001282284"/>
    </source>
</evidence>
<proteinExistence type="predicted"/>
<dbReference type="PANTHER" id="PTHR30336">
    <property type="entry name" value="INNER MEMBRANE PROTEIN, PROBABLE PERMEASE"/>
    <property type="match status" value="1"/>
</dbReference>
<feature type="transmembrane region" description="Helical" evidence="1">
    <location>
        <begin position="7"/>
        <end position="25"/>
    </location>
</feature>
<dbReference type="InterPro" id="IPR003848">
    <property type="entry name" value="DUF218"/>
</dbReference>
<gene>
    <name evidence="3" type="ORF">QT711_06140</name>
</gene>
<dbReference type="InterPro" id="IPR014729">
    <property type="entry name" value="Rossmann-like_a/b/a_fold"/>
</dbReference>
<reference evidence="3 4" key="1">
    <citation type="submission" date="2023-06" db="EMBL/GenBank/DDBJ databases">
        <title>Sporosarcina sp. nov., isolated from Korean traditional fermented seafood 'Jeotgal'.</title>
        <authorList>
            <person name="Yang A.I."/>
            <person name="Shin N.-R."/>
        </authorList>
    </citation>
    <scope>NUCLEOTIDE SEQUENCE [LARGE SCALE GENOMIC DNA]</scope>
    <source>
        <strain evidence="3 4">KCTC13119</strain>
    </source>
</reference>
<keyword evidence="1" id="KW-0812">Transmembrane</keyword>
<evidence type="ECO:0000256" key="1">
    <source>
        <dbReference type="SAM" id="Phobius"/>
    </source>
</evidence>
<sequence>MKNKKKLGIFIGMVVTISGLVFWLWPGKLMVDALKPEADGSKPYAIILGAKVNGTTPSLSLRYRLESAVAYANAHPHVTFILSGGQGPDEDISEAKAMWNYMVEHGIDEERLVLESTSTSTYENLVNSKKLLPEGVQEVTIITSDYHIARARMIAKKLDLETDIVAAKTPASVKAQQQFRERLALIKTKIVGK</sequence>
<dbReference type="RefSeq" id="WP_317942659.1">
    <property type="nucleotide sequence ID" value="NZ_JAUBDI010000004.1"/>
</dbReference>
<accession>A0ABU4G703</accession>
<dbReference type="InterPro" id="IPR051599">
    <property type="entry name" value="Cell_Envelope_Assoc"/>
</dbReference>
<keyword evidence="4" id="KW-1185">Reference proteome</keyword>
<dbReference type="Proteomes" id="UP001282284">
    <property type="component" value="Unassembled WGS sequence"/>
</dbReference>
<dbReference type="Gene3D" id="3.40.50.620">
    <property type="entry name" value="HUPs"/>
    <property type="match status" value="1"/>
</dbReference>
<feature type="domain" description="DUF218" evidence="2">
    <location>
        <begin position="44"/>
        <end position="172"/>
    </location>
</feature>
<dbReference type="Pfam" id="PF02698">
    <property type="entry name" value="DUF218"/>
    <property type="match status" value="1"/>
</dbReference>
<evidence type="ECO:0000313" key="3">
    <source>
        <dbReference type="EMBL" id="MDW0112758.1"/>
    </source>
</evidence>
<comment type="caution">
    <text evidence="3">The sequence shown here is derived from an EMBL/GenBank/DDBJ whole genome shotgun (WGS) entry which is preliminary data.</text>
</comment>
<dbReference type="PANTHER" id="PTHR30336:SF4">
    <property type="entry name" value="ENVELOPE BIOGENESIS FACTOR ELYC"/>
    <property type="match status" value="1"/>
</dbReference>
<keyword evidence="1" id="KW-1133">Transmembrane helix</keyword>
<organism evidence="3 4">
    <name type="scientific">Sporosarcina saromensis</name>
    <dbReference type="NCBI Taxonomy" id="359365"/>
    <lineage>
        <taxon>Bacteria</taxon>
        <taxon>Bacillati</taxon>
        <taxon>Bacillota</taxon>
        <taxon>Bacilli</taxon>
        <taxon>Bacillales</taxon>
        <taxon>Caryophanaceae</taxon>
        <taxon>Sporosarcina</taxon>
    </lineage>
</organism>
<evidence type="ECO:0000259" key="2">
    <source>
        <dbReference type="Pfam" id="PF02698"/>
    </source>
</evidence>